<feature type="compositionally biased region" description="Polar residues" evidence="1">
    <location>
        <begin position="167"/>
        <end position="183"/>
    </location>
</feature>
<feature type="compositionally biased region" description="Polar residues" evidence="1">
    <location>
        <begin position="10"/>
        <end position="21"/>
    </location>
</feature>
<name>A0A1Y2E9F3_9PEZI</name>
<protein>
    <submittedName>
        <fullName evidence="2">Uncharacterized protein</fullName>
    </submittedName>
</protein>
<sequence>MNVAVEYPMNSPTRPRPQQHSPRGFNDEAGMQQQGRGKPGGYRRDNHVEQPIYSEFYDYSEVEGPPRSAGGPPNGGMAMPQQGQMPPQQRMMPQGQSNHGHEPSRPPVANALPMRGGGGPNGGGGGGGGGSFAGRSRPPSYSGSRSEELLVMNPEAAKHRQNRRQQGRTPSTGKGPNTQQPKSGSPPRTPGHSPPHKSIPDPKQGRPVSPESLSASAATIPRVKSPSVMTSVLQPLELKVHEYEGLMHVAQDDMARLDEELHALQQKRAEAEGRFLEAKAKHDDYQRQYQDVEMALRGEIPRETPPQQQPPPRRERPISYDEPSPEERPMSHQSSFGMQKTRTRDRFRMSLFGN</sequence>
<evidence type="ECO:0000313" key="3">
    <source>
        <dbReference type="Proteomes" id="UP000193689"/>
    </source>
</evidence>
<evidence type="ECO:0000256" key="1">
    <source>
        <dbReference type="SAM" id="MobiDB-lite"/>
    </source>
</evidence>
<keyword evidence="3" id="KW-1185">Reference proteome</keyword>
<reference evidence="2 3" key="1">
    <citation type="submission" date="2016-07" db="EMBL/GenBank/DDBJ databases">
        <title>Pervasive Adenine N6-methylation of Active Genes in Fungi.</title>
        <authorList>
            <consortium name="DOE Joint Genome Institute"/>
            <person name="Mondo S.J."/>
            <person name="Dannebaum R.O."/>
            <person name="Kuo R.C."/>
            <person name="Labutti K."/>
            <person name="Haridas S."/>
            <person name="Kuo A."/>
            <person name="Salamov A."/>
            <person name="Ahrendt S.R."/>
            <person name="Lipzen A."/>
            <person name="Sullivan W."/>
            <person name="Andreopoulos W.B."/>
            <person name="Clum A."/>
            <person name="Lindquist E."/>
            <person name="Daum C."/>
            <person name="Ramamoorthy G.K."/>
            <person name="Gryganskyi A."/>
            <person name="Culley D."/>
            <person name="Magnuson J.K."/>
            <person name="James T.Y."/>
            <person name="O'Malley M.A."/>
            <person name="Stajich J.E."/>
            <person name="Spatafora J.W."/>
            <person name="Visel A."/>
            <person name="Grigoriev I.V."/>
        </authorList>
    </citation>
    <scope>NUCLEOTIDE SEQUENCE [LARGE SCALE GENOMIC DNA]</scope>
    <source>
        <strain evidence="2 3">CBS 129021</strain>
    </source>
</reference>
<dbReference type="EMBL" id="MCFJ01000003">
    <property type="protein sequence ID" value="ORY68201.1"/>
    <property type="molecule type" value="Genomic_DNA"/>
</dbReference>
<feature type="region of interest" description="Disordered" evidence="1">
    <location>
        <begin position="1"/>
        <end position="229"/>
    </location>
</feature>
<feature type="compositionally biased region" description="Low complexity" evidence="1">
    <location>
        <begin position="134"/>
        <end position="144"/>
    </location>
</feature>
<comment type="caution">
    <text evidence="2">The sequence shown here is derived from an EMBL/GenBank/DDBJ whole genome shotgun (WGS) entry which is preliminary data.</text>
</comment>
<dbReference type="OrthoDB" id="5096988at2759"/>
<feature type="compositionally biased region" description="Polar residues" evidence="1">
    <location>
        <begin position="331"/>
        <end position="340"/>
    </location>
</feature>
<feature type="region of interest" description="Disordered" evidence="1">
    <location>
        <begin position="287"/>
        <end position="354"/>
    </location>
</feature>
<dbReference type="AlphaFoldDB" id="A0A1Y2E9F3"/>
<gene>
    <name evidence="2" type="ORF">BCR38DRAFT_481684</name>
</gene>
<organism evidence="2 3">
    <name type="scientific">Pseudomassariella vexata</name>
    <dbReference type="NCBI Taxonomy" id="1141098"/>
    <lineage>
        <taxon>Eukaryota</taxon>
        <taxon>Fungi</taxon>
        <taxon>Dikarya</taxon>
        <taxon>Ascomycota</taxon>
        <taxon>Pezizomycotina</taxon>
        <taxon>Sordariomycetes</taxon>
        <taxon>Xylariomycetidae</taxon>
        <taxon>Amphisphaeriales</taxon>
        <taxon>Pseudomassariaceae</taxon>
        <taxon>Pseudomassariella</taxon>
    </lineage>
</organism>
<dbReference type="STRING" id="1141098.A0A1Y2E9F3"/>
<dbReference type="RefSeq" id="XP_040718488.1">
    <property type="nucleotide sequence ID" value="XM_040863400.1"/>
</dbReference>
<dbReference type="Proteomes" id="UP000193689">
    <property type="component" value="Unassembled WGS sequence"/>
</dbReference>
<feature type="compositionally biased region" description="Low complexity" evidence="1">
    <location>
        <begin position="75"/>
        <end position="96"/>
    </location>
</feature>
<proteinExistence type="predicted"/>
<accession>A0A1Y2E9F3</accession>
<dbReference type="GeneID" id="63779612"/>
<feature type="compositionally biased region" description="Gly residues" evidence="1">
    <location>
        <begin position="115"/>
        <end position="132"/>
    </location>
</feature>
<dbReference type="InParanoid" id="A0A1Y2E9F3"/>
<evidence type="ECO:0000313" key="2">
    <source>
        <dbReference type="EMBL" id="ORY68201.1"/>
    </source>
</evidence>
<feature type="compositionally biased region" description="Basic and acidic residues" evidence="1">
    <location>
        <begin position="312"/>
        <end position="330"/>
    </location>
</feature>